<evidence type="ECO:0000256" key="5">
    <source>
        <dbReference type="ARBA" id="ARBA00022801"/>
    </source>
</evidence>
<dbReference type="Proteomes" id="UP001054252">
    <property type="component" value="Unassembled WGS sequence"/>
</dbReference>
<keyword evidence="7" id="KW-0325">Glycoprotein</keyword>
<comment type="similarity">
    <text evidence="2 9">Belongs to the peptidase S8 family.</text>
</comment>
<dbReference type="Gene3D" id="3.40.50.200">
    <property type="entry name" value="Peptidase S8/S53 domain"/>
    <property type="match status" value="1"/>
</dbReference>
<reference evidence="14 15" key="1">
    <citation type="journal article" date="2021" name="Commun. Biol.">
        <title>The genome of Shorea leprosula (Dipterocarpaceae) highlights the ecological relevance of drought in aseasonal tropical rainforests.</title>
        <authorList>
            <person name="Ng K.K.S."/>
            <person name="Kobayashi M.J."/>
            <person name="Fawcett J.A."/>
            <person name="Hatakeyama M."/>
            <person name="Paape T."/>
            <person name="Ng C.H."/>
            <person name="Ang C.C."/>
            <person name="Tnah L.H."/>
            <person name="Lee C.T."/>
            <person name="Nishiyama T."/>
            <person name="Sese J."/>
            <person name="O'Brien M.J."/>
            <person name="Copetti D."/>
            <person name="Mohd Noor M.I."/>
            <person name="Ong R.C."/>
            <person name="Putra M."/>
            <person name="Sireger I.Z."/>
            <person name="Indrioko S."/>
            <person name="Kosugi Y."/>
            <person name="Izuno A."/>
            <person name="Isagi Y."/>
            <person name="Lee S.L."/>
            <person name="Shimizu K.K."/>
        </authorList>
    </citation>
    <scope>NUCLEOTIDE SEQUENCE [LARGE SCALE GENOMIC DNA]</scope>
    <source>
        <strain evidence="14">214</strain>
    </source>
</reference>
<dbReference type="Pfam" id="PF17766">
    <property type="entry name" value="fn3_6"/>
    <property type="match status" value="1"/>
</dbReference>
<keyword evidence="6 9" id="KW-0720">Serine protease</keyword>
<accession>A0AAV5IDV4</accession>
<dbReference type="GO" id="GO:0006508">
    <property type="term" value="P:proteolysis"/>
    <property type="evidence" value="ECO:0007669"/>
    <property type="project" value="UniProtKB-KW"/>
</dbReference>
<feature type="active site" description="Charge relay system" evidence="8 9">
    <location>
        <position position="197"/>
    </location>
</feature>
<proteinExistence type="inferred from homology"/>
<feature type="domain" description="Peptidase S8/S53" evidence="10">
    <location>
        <begin position="129"/>
        <end position="504"/>
    </location>
</feature>
<dbReference type="CDD" id="cd04852">
    <property type="entry name" value="Peptidases_S8_3"/>
    <property type="match status" value="1"/>
</dbReference>
<dbReference type="InterPro" id="IPR000209">
    <property type="entry name" value="Peptidase_S8/S53_dom"/>
</dbReference>
<keyword evidence="3 9" id="KW-0645">Protease</keyword>
<evidence type="ECO:0000256" key="8">
    <source>
        <dbReference type="PIRSR" id="PIRSR615500-1"/>
    </source>
</evidence>
<evidence type="ECO:0000256" key="4">
    <source>
        <dbReference type="ARBA" id="ARBA00022729"/>
    </source>
</evidence>
<evidence type="ECO:0000256" key="1">
    <source>
        <dbReference type="ARBA" id="ARBA00004613"/>
    </source>
</evidence>
<feature type="domain" description="Inhibitor I9" evidence="12">
    <location>
        <begin position="21"/>
        <end position="105"/>
    </location>
</feature>
<dbReference type="Pfam" id="PF00082">
    <property type="entry name" value="Peptidase_S8"/>
    <property type="match status" value="1"/>
</dbReference>
<dbReference type="Gene3D" id="3.30.70.80">
    <property type="entry name" value="Peptidase S8 propeptide/proteinase inhibitor I9"/>
    <property type="match status" value="1"/>
</dbReference>
<dbReference type="PROSITE" id="PS51892">
    <property type="entry name" value="SUBTILASE"/>
    <property type="match status" value="1"/>
</dbReference>
<keyword evidence="5 9" id="KW-0378">Hydrolase</keyword>
<feature type="active site" description="Charge relay system" evidence="8 9">
    <location>
        <position position="138"/>
    </location>
</feature>
<keyword evidence="15" id="KW-1185">Reference proteome</keyword>
<dbReference type="InterPro" id="IPR003137">
    <property type="entry name" value="PA_domain"/>
</dbReference>
<evidence type="ECO:0000259" key="13">
    <source>
        <dbReference type="Pfam" id="PF17766"/>
    </source>
</evidence>
<organism evidence="14 15">
    <name type="scientific">Rubroshorea leprosula</name>
    <dbReference type="NCBI Taxonomy" id="152421"/>
    <lineage>
        <taxon>Eukaryota</taxon>
        <taxon>Viridiplantae</taxon>
        <taxon>Streptophyta</taxon>
        <taxon>Embryophyta</taxon>
        <taxon>Tracheophyta</taxon>
        <taxon>Spermatophyta</taxon>
        <taxon>Magnoliopsida</taxon>
        <taxon>eudicotyledons</taxon>
        <taxon>Gunneridae</taxon>
        <taxon>Pentapetalae</taxon>
        <taxon>rosids</taxon>
        <taxon>malvids</taxon>
        <taxon>Malvales</taxon>
        <taxon>Dipterocarpaceae</taxon>
        <taxon>Rubroshorea</taxon>
    </lineage>
</organism>
<dbReference type="InterPro" id="IPR023827">
    <property type="entry name" value="Peptidase_S8_Asp-AS"/>
</dbReference>
<comment type="caution">
    <text evidence="14">The sequence shown here is derived from an EMBL/GenBank/DDBJ whole genome shotgun (WGS) entry which is preliminary data.</text>
</comment>
<dbReference type="PRINTS" id="PR00723">
    <property type="entry name" value="SUBTILISIN"/>
</dbReference>
<dbReference type="CDD" id="cd02120">
    <property type="entry name" value="PA_subtilisin_like"/>
    <property type="match status" value="1"/>
</dbReference>
<dbReference type="PROSITE" id="PS00136">
    <property type="entry name" value="SUBTILASE_ASP"/>
    <property type="match status" value="1"/>
</dbReference>
<dbReference type="InterPro" id="IPR015500">
    <property type="entry name" value="Peptidase_S8_subtilisin-rel"/>
</dbReference>
<dbReference type="Gene3D" id="3.50.30.30">
    <property type="match status" value="1"/>
</dbReference>
<evidence type="ECO:0000256" key="3">
    <source>
        <dbReference type="ARBA" id="ARBA00022670"/>
    </source>
</evidence>
<dbReference type="Pfam" id="PF02225">
    <property type="entry name" value="PA"/>
    <property type="match status" value="1"/>
</dbReference>
<keyword evidence="4" id="KW-0732">Signal</keyword>
<dbReference type="InterPro" id="IPR036852">
    <property type="entry name" value="Peptidase_S8/S53_dom_sf"/>
</dbReference>
<dbReference type="PANTHER" id="PTHR10795">
    <property type="entry name" value="PROPROTEIN CONVERTASE SUBTILISIN/KEXIN"/>
    <property type="match status" value="1"/>
</dbReference>
<evidence type="ECO:0000259" key="10">
    <source>
        <dbReference type="Pfam" id="PF00082"/>
    </source>
</evidence>
<comment type="subcellular location">
    <subcellularLocation>
        <location evidence="1">Secreted</location>
    </subcellularLocation>
</comment>
<dbReference type="SUPFAM" id="SSF52743">
    <property type="entry name" value="Subtilisin-like"/>
    <property type="match status" value="1"/>
</dbReference>
<gene>
    <name evidence="14" type="ORF">SLEP1_g8757</name>
</gene>
<dbReference type="InterPro" id="IPR045051">
    <property type="entry name" value="SBT"/>
</dbReference>
<dbReference type="InterPro" id="IPR010259">
    <property type="entry name" value="S8pro/Inhibitor_I9"/>
</dbReference>
<evidence type="ECO:0000313" key="14">
    <source>
        <dbReference type="EMBL" id="GKU95394.1"/>
    </source>
</evidence>
<evidence type="ECO:0000313" key="15">
    <source>
        <dbReference type="Proteomes" id="UP001054252"/>
    </source>
</evidence>
<evidence type="ECO:0000256" key="9">
    <source>
        <dbReference type="PROSITE-ProRule" id="PRU01240"/>
    </source>
</evidence>
<feature type="domain" description="Subtilisin-like protease fibronectin type-III" evidence="13">
    <location>
        <begin position="530"/>
        <end position="613"/>
    </location>
</feature>
<feature type="active site" description="Charge relay system" evidence="8 9">
    <location>
        <position position="469"/>
    </location>
</feature>
<sequence>MFARGSEFSPVTEIGTKNLQTYVVHVKRPEAGLFGQSENVNLGSWYKSFLPSRIASSDEQQQKRMLYLYKNVMTGFAARLTEEEVHAMEKMDGFVLAHPQRKFRLQTTHTPVFLGLHQEIGFWKESNFGKGVIIGVLDTGVLPSHPSFNDEGMPPPPAKWKWRCDFVACNNKLIGARSFNIEGNGTMFEPPSDDDGHGNHTACTAAGAFVRYADALGNAKGTAVGMAPLAHLAIYKVCFGEDCEESNILAGLDAAVEDGVDVLSLSLGTDSSVPFFWDVVGVGSFAAMQKGIFVSSSAGNLGPSNGTISNEAPWVLTVGASTIDRKILATAKLGNGWQFDGESVFQPHDFPLTLLPLVYAGGKVVLCERGGRIARDAKGQEVKNAGGAAMILMNQQPDGFSTNADAHVLPATHPRAVASFSPRGPNLASPGILKPDIIGAGVNILAAWPFPLDNNTNSKSTFNIISGTSMSCPHLSGIAALLKSSHPHWSPAAIKSAILTSADLLNVNRKPFADETLQPADIFATGAGPSQIFTRTVTNVGEAKSAYVAKVVPPEGVDVRVNPTKLYFSQVNQKATYSVTLTCAASGYQTGELAQGHIIWVYAKYSVKSPIAVRFK</sequence>
<dbReference type="InterPro" id="IPR041469">
    <property type="entry name" value="Subtilisin-like_FN3"/>
</dbReference>
<evidence type="ECO:0000259" key="12">
    <source>
        <dbReference type="Pfam" id="PF05922"/>
    </source>
</evidence>
<feature type="domain" description="PA" evidence="11">
    <location>
        <begin position="362"/>
        <end position="413"/>
    </location>
</feature>
<evidence type="ECO:0000256" key="6">
    <source>
        <dbReference type="ARBA" id="ARBA00022825"/>
    </source>
</evidence>
<dbReference type="AlphaFoldDB" id="A0AAV5IDV4"/>
<dbReference type="GO" id="GO:0005576">
    <property type="term" value="C:extracellular region"/>
    <property type="evidence" value="ECO:0007669"/>
    <property type="project" value="UniProtKB-SubCell"/>
</dbReference>
<dbReference type="InterPro" id="IPR034197">
    <property type="entry name" value="Peptidases_S8_3"/>
</dbReference>
<dbReference type="InterPro" id="IPR037045">
    <property type="entry name" value="S8pro/Inhibitor_I9_sf"/>
</dbReference>
<name>A0AAV5IDV4_9ROSI</name>
<evidence type="ECO:0000259" key="11">
    <source>
        <dbReference type="Pfam" id="PF02225"/>
    </source>
</evidence>
<dbReference type="EMBL" id="BPVZ01000009">
    <property type="protein sequence ID" value="GKU95394.1"/>
    <property type="molecule type" value="Genomic_DNA"/>
</dbReference>
<evidence type="ECO:0000256" key="7">
    <source>
        <dbReference type="ARBA" id="ARBA00023180"/>
    </source>
</evidence>
<dbReference type="GO" id="GO:0004252">
    <property type="term" value="F:serine-type endopeptidase activity"/>
    <property type="evidence" value="ECO:0007669"/>
    <property type="project" value="UniProtKB-UniRule"/>
</dbReference>
<protein>
    <submittedName>
        <fullName evidence="14">Uncharacterized protein</fullName>
    </submittedName>
</protein>
<dbReference type="Pfam" id="PF05922">
    <property type="entry name" value="Inhibitor_I9"/>
    <property type="match status" value="1"/>
</dbReference>
<evidence type="ECO:0000256" key="2">
    <source>
        <dbReference type="ARBA" id="ARBA00011073"/>
    </source>
</evidence>